<protein>
    <submittedName>
        <fullName evidence="1">Uncharacterized protein</fullName>
    </submittedName>
</protein>
<dbReference type="Proteomes" id="UP000805649">
    <property type="component" value="Unassembled WGS sequence"/>
</dbReference>
<sequence length="138" mass="15510">MCTIHIVRCPHCDALASAHREPCPGTSYNRLCHRGLTNSITTRLFPGRCEACLTKTGPYHTLAPGPTLAGRSSFESLSSTRGARCAVRFRMLWKRLLSRTRRSRLSVQDDGSRACENRCRIGQWVLAISFTKFKRGLQ</sequence>
<keyword evidence="2" id="KW-1185">Reference proteome</keyword>
<comment type="caution">
    <text evidence="1">The sequence shown here is derived from an EMBL/GenBank/DDBJ whole genome shotgun (WGS) entry which is preliminary data.</text>
</comment>
<proteinExistence type="predicted"/>
<dbReference type="EMBL" id="VUJX02000004">
    <property type="protein sequence ID" value="KAL0937174.1"/>
    <property type="molecule type" value="Genomic_DNA"/>
</dbReference>
<name>A0ACC3YYZ7_COLTU</name>
<evidence type="ECO:0000313" key="2">
    <source>
        <dbReference type="Proteomes" id="UP000805649"/>
    </source>
</evidence>
<evidence type="ECO:0000313" key="1">
    <source>
        <dbReference type="EMBL" id="KAL0937174.1"/>
    </source>
</evidence>
<reference evidence="1 2" key="1">
    <citation type="journal article" date="2020" name="Phytopathology">
        <title>Genome Sequence Resources of Colletotrichum truncatum, C. plurivorum, C. musicola, and C. sojae: Four Species Pathogenic to Soybean (Glycine max).</title>
        <authorList>
            <person name="Rogerio F."/>
            <person name="Boufleur T.R."/>
            <person name="Ciampi-Guillardi M."/>
            <person name="Sukno S.A."/>
            <person name="Thon M.R."/>
            <person name="Massola Junior N.S."/>
            <person name="Baroncelli R."/>
        </authorList>
    </citation>
    <scope>NUCLEOTIDE SEQUENCE [LARGE SCALE GENOMIC DNA]</scope>
    <source>
        <strain evidence="1 2">CMES1059</strain>
    </source>
</reference>
<gene>
    <name evidence="1" type="ORF">CTRU02_206905</name>
</gene>
<accession>A0ACC3YYZ7</accession>
<organism evidence="1 2">
    <name type="scientific">Colletotrichum truncatum</name>
    <name type="common">Anthracnose fungus</name>
    <name type="synonym">Colletotrichum capsici</name>
    <dbReference type="NCBI Taxonomy" id="5467"/>
    <lineage>
        <taxon>Eukaryota</taxon>
        <taxon>Fungi</taxon>
        <taxon>Dikarya</taxon>
        <taxon>Ascomycota</taxon>
        <taxon>Pezizomycotina</taxon>
        <taxon>Sordariomycetes</taxon>
        <taxon>Hypocreomycetidae</taxon>
        <taxon>Glomerellales</taxon>
        <taxon>Glomerellaceae</taxon>
        <taxon>Colletotrichum</taxon>
        <taxon>Colletotrichum truncatum species complex</taxon>
    </lineage>
</organism>